<keyword evidence="9 13" id="KW-0460">Magnesium</keyword>
<comment type="similarity">
    <text evidence="4 13">Belongs to the DHPS family.</text>
</comment>
<feature type="domain" description="Pterin-binding" evidence="14">
    <location>
        <begin position="4"/>
        <end position="251"/>
    </location>
</feature>
<dbReference type="EC" id="2.5.1.15" evidence="5 13"/>
<dbReference type="Proteomes" id="UP000249808">
    <property type="component" value="Unassembled WGS sequence"/>
</dbReference>
<evidence type="ECO:0000256" key="1">
    <source>
        <dbReference type="ARBA" id="ARBA00000012"/>
    </source>
</evidence>
<evidence type="ECO:0000256" key="10">
    <source>
        <dbReference type="ARBA" id="ARBA00022909"/>
    </source>
</evidence>
<comment type="function">
    <text evidence="12 13">Catalyzes the condensation of para-aminobenzoate (pABA) with 6-hydroxymethyl-7,8-dihydropterin diphosphate (DHPt-PP) to form 7,8-dihydropteroate (H2Pte), the immediate precursor of folate derivatives.</text>
</comment>
<protein>
    <recommendedName>
        <fullName evidence="6 13">Dihydropteroate synthase</fullName>
        <shortName evidence="13">DHPS</shortName>
        <ecNumber evidence="5 13">2.5.1.15</ecNumber>
    </recommendedName>
    <alternativeName>
        <fullName evidence="11 13">Dihydropteroate pyrophosphorylase</fullName>
    </alternativeName>
</protein>
<dbReference type="PANTHER" id="PTHR20941:SF1">
    <property type="entry name" value="FOLIC ACID SYNTHESIS PROTEIN FOL1"/>
    <property type="match status" value="1"/>
</dbReference>
<evidence type="ECO:0000256" key="9">
    <source>
        <dbReference type="ARBA" id="ARBA00022842"/>
    </source>
</evidence>
<evidence type="ECO:0000313" key="15">
    <source>
        <dbReference type="EMBL" id="RAK43675.1"/>
    </source>
</evidence>
<gene>
    <name evidence="15" type="primary">folP</name>
    <name evidence="15" type="ORF">BHU61_12620</name>
</gene>
<keyword evidence="8 13" id="KW-0479">Metal-binding</keyword>
<proteinExistence type="inferred from homology"/>
<dbReference type="CDD" id="cd00739">
    <property type="entry name" value="DHPS"/>
    <property type="match status" value="1"/>
</dbReference>
<dbReference type="AlphaFoldDB" id="A0A327ZML5"/>
<dbReference type="GO" id="GO:0046654">
    <property type="term" value="P:tetrahydrofolate biosynthetic process"/>
    <property type="evidence" value="ECO:0007669"/>
    <property type="project" value="UniProtKB-UniPathway"/>
</dbReference>
<dbReference type="GO" id="GO:0004156">
    <property type="term" value="F:dihydropteroate synthase activity"/>
    <property type="evidence" value="ECO:0007669"/>
    <property type="project" value="UniProtKB-EC"/>
</dbReference>
<dbReference type="Pfam" id="PF00809">
    <property type="entry name" value="Pterin_bind"/>
    <property type="match status" value="1"/>
</dbReference>
<dbReference type="InterPro" id="IPR045031">
    <property type="entry name" value="DHP_synth-like"/>
</dbReference>
<evidence type="ECO:0000256" key="6">
    <source>
        <dbReference type="ARBA" id="ARBA00016919"/>
    </source>
</evidence>
<dbReference type="EMBL" id="PZJH01000011">
    <property type="protein sequence ID" value="RAK43675.1"/>
    <property type="molecule type" value="Genomic_DNA"/>
</dbReference>
<comment type="catalytic activity">
    <reaction evidence="1">
        <text>(7,8-dihydropterin-6-yl)methyl diphosphate + 4-aminobenzoate = 7,8-dihydropteroate + diphosphate</text>
        <dbReference type="Rhea" id="RHEA:19949"/>
        <dbReference type="ChEBI" id="CHEBI:17836"/>
        <dbReference type="ChEBI" id="CHEBI:17839"/>
        <dbReference type="ChEBI" id="CHEBI:33019"/>
        <dbReference type="ChEBI" id="CHEBI:72950"/>
        <dbReference type="EC" id="2.5.1.15"/>
    </reaction>
</comment>
<accession>A0A327ZML5</accession>
<keyword evidence="16" id="KW-1185">Reference proteome</keyword>
<evidence type="ECO:0000256" key="12">
    <source>
        <dbReference type="ARBA" id="ARBA00053449"/>
    </source>
</evidence>
<dbReference type="GO" id="GO:0046656">
    <property type="term" value="P:folic acid biosynthetic process"/>
    <property type="evidence" value="ECO:0007669"/>
    <property type="project" value="UniProtKB-KW"/>
</dbReference>
<sequence length="262" mass="29052">MKQTLVMGILNVTPDSFSDGGQYNVVENAVARVHEMIAQGANIIDIGGYSTRPGYSEISVEEELNRVVPVLKVIKDVDALISVDTFRSEVAEAALQHGAHIINDQWAGKYDPNIFEVVKKYNAEIILMHNAKEEVVGDIMEHMVTDLCTQANKALKIGIERDKIWIDPGIGFAKSREQEIHVMHRLDELVALDYKVLLATSRKRMVKELLGGETTPIERDEGTLATTAIGINAGVDAVRVHNVQMNARFIKVMDQLKGDYNG</sequence>
<evidence type="ECO:0000256" key="2">
    <source>
        <dbReference type="ARBA" id="ARBA00001946"/>
    </source>
</evidence>
<keyword evidence="10 13" id="KW-0289">Folate biosynthesis</keyword>
<dbReference type="RefSeq" id="WP_111717444.1">
    <property type="nucleotide sequence ID" value="NZ_CP073819.1"/>
</dbReference>
<reference evidence="15 16" key="1">
    <citation type="journal article" date="2018" name="Front. Microbiol.">
        <title>Description and Comparative Genomics of Macrococcus caseolyticus subsp. hominis subsp. nov., Macrococcus goetzii sp. nov., Macrococcus epidermidis sp. nov., and Macrococcus bohemicus sp. nov., Novel Macrococci From Human Clinical Material With Virulence Potential and Suspected Uptake of Foreign DNA by Natural Transformation.</title>
        <authorList>
            <person name="Maslanova I."/>
            <person name="Wertheimer Z."/>
            <person name="Sedlacek I."/>
            <person name="Svec P."/>
            <person name="Indrakova A."/>
            <person name="Kovarovic V."/>
            <person name="Schumann P."/>
            <person name="Sproer C."/>
            <person name="Kralova S."/>
            <person name="Sedo O."/>
            <person name="Kristofova L."/>
            <person name="Vrbovska V."/>
            <person name="Fuzik T."/>
            <person name="Petras P."/>
            <person name="Zdrahal Z."/>
            <person name="Ruzickova V."/>
            <person name="Doskar J."/>
            <person name="Pantucek R."/>
        </authorList>
    </citation>
    <scope>NUCLEOTIDE SEQUENCE [LARGE SCALE GENOMIC DNA]</scope>
    <source>
        <strain evidence="15 16">01/688</strain>
    </source>
</reference>
<keyword evidence="7 13" id="KW-0808">Transferase</keyword>
<comment type="pathway">
    <text evidence="3 13">Cofactor biosynthesis; tetrahydrofolate biosynthesis; 7,8-dihydrofolate from 2-amino-4-hydroxy-6-hydroxymethyl-7,8-dihydropteridine diphosphate and 4-aminobenzoate: step 1/2.</text>
</comment>
<dbReference type="SUPFAM" id="SSF51717">
    <property type="entry name" value="Dihydropteroate synthetase-like"/>
    <property type="match status" value="1"/>
</dbReference>
<comment type="caution">
    <text evidence="15">The sequence shown here is derived from an EMBL/GenBank/DDBJ whole genome shotgun (WGS) entry which is preliminary data.</text>
</comment>
<dbReference type="PANTHER" id="PTHR20941">
    <property type="entry name" value="FOLATE SYNTHESIS PROTEINS"/>
    <property type="match status" value="1"/>
</dbReference>
<evidence type="ECO:0000259" key="14">
    <source>
        <dbReference type="PROSITE" id="PS50972"/>
    </source>
</evidence>
<evidence type="ECO:0000313" key="16">
    <source>
        <dbReference type="Proteomes" id="UP000249808"/>
    </source>
</evidence>
<dbReference type="PROSITE" id="PS00792">
    <property type="entry name" value="DHPS_1"/>
    <property type="match status" value="1"/>
</dbReference>
<dbReference type="GO" id="GO:0005829">
    <property type="term" value="C:cytosol"/>
    <property type="evidence" value="ECO:0007669"/>
    <property type="project" value="TreeGrafter"/>
</dbReference>
<evidence type="ECO:0000256" key="11">
    <source>
        <dbReference type="ARBA" id="ARBA00030193"/>
    </source>
</evidence>
<evidence type="ECO:0000256" key="13">
    <source>
        <dbReference type="RuleBase" id="RU361205"/>
    </source>
</evidence>
<organism evidence="15 16">
    <name type="scientific">Macrococcus epidermidis</name>
    <dbReference type="NCBI Taxonomy" id="1902580"/>
    <lineage>
        <taxon>Bacteria</taxon>
        <taxon>Bacillati</taxon>
        <taxon>Bacillota</taxon>
        <taxon>Bacilli</taxon>
        <taxon>Bacillales</taxon>
        <taxon>Staphylococcaceae</taxon>
        <taxon>Macrococcus</taxon>
    </lineage>
</organism>
<dbReference type="NCBIfam" id="TIGR01496">
    <property type="entry name" value="DHPS"/>
    <property type="match status" value="1"/>
</dbReference>
<comment type="cofactor">
    <cofactor evidence="2 13">
        <name>Mg(2+)</name>
        <dbReference type="ChEBI" id="CHEBI:18420"/>
    </cofactor>
</comment>
<dbReference type="InterPro" id="IPR006390">
    <property type="entry name" value="DHP_synth_dom"/>
</dbReference>
<name>A0A327ZML5_9STAP</name>
<dbReference type="InterPro" id="IPR000489">
    <property type="entry name" value="Pterin-binding_dom"/>
</dbReference>
<evidence type="ECO:0000256" key="3">
    <source>
        <dbReference type="ARBA" id="ARBA00004763"/>
    </source>
</evidence>
<dbReference type="InterPro" id="IPR011005">
    <property type="entry name" value="Dihydropteroate_synth-like_sf"/>
</dbReference>
<dbReference type="FunFam" id="3.20.20.20:FF:000006">
    <property type="entry name" value="Dihydropteroate synthase"/>
    <property type="match status" value="1"/>
</dbReference>
<evidence type="ECO:0000256" key="5">
    <source>
        <dbReference type="ARBA" id="ARBA00012458"/>
    </source>
</evidence>
<dbReference type="PROSITE" id="PS50972">
    <property type="entry name" value="PTERIN_BINDING"/>
    <property type="match status" value="1"/>
</dbReference>
<dbReference type="GO" id="GO:0046872">
    <property type="term" value="F:metal ion binding"/>
    <property type="evidence" value="ECO:0007669"/>
    <property type="project" value="UniProtKB-KW"/>
</dbReference>
<evidence type="ECO:0000256" key="8">
    <source>
        <dbReference type="ARBA" id="ARBA00022723"/>
    </source>
</evidence>
<evidence type="ECO:0000256" key="7">
    <source>
        <dbReference type="ARBA" id="ARBA00022679"/>
    </source>
</evidence>
<dbReference type="PROSITE" id="PS00793">
    <property type="entry name" value="DHPS_2"/>
    <property type="match status" value="1"/>
</dbReference>
<dbReference type="UniPathway" id="UPA00077">
    <property type="reaction ID" value="UER00156"/>
</dbReference>
<evidence type="ECO:0000256" key="4">
    <source>
        <dbReference type="ARBA" id="ARBA00009503"/>
    </source>
</evidence>
<dbReference type="Gene3D" id="3.20.20.20">
    <property type="entry name" value="Dihydropteroate synthase-like"/>
    <property type="match status" value="1"/>
</dbReference>